<evidence type="ECO:0000256" key="6">
    <source>
        <dbReference type="ARBA" id="ARBA00022989"/>
    </source>
</evidence>
<feature type="transmembrane region" description="Helical" evidence="8">
    <location>
        <begin position="197"/>
        <end position="217"/>
    </location>
</feature>
<evidence type="ECO:0000313" key="9">
    <source>
        <dbReference type="EMBL" id="AQZ94143.1"/>
    </source>
</evidence>
<dbReference type="InterPro" id="IPR002657">
    <property type="entry name" value="BilAc:Na_symport/Acr3"/>
</dbReference>
<dbReference type="GO" id="GO:0015104">
    <property type="term" value="F:antimonite transmembrane transporter activity"/>
    <property type="evidence" value="ECO:0007669"/>
    <property type="project" value="TreeGrafter"/>
</dbReference>
<keyword evidence="10" id="KW-1185">Reference proteome</keyword>
<feature type="transmembrane region" description="Helical" evidence="8">
    <location>
        <begin position="69"/>
        <end position="90"/>
    </location>
</feature>
<evidence type="ECO:0000256" key="2">
    <source>
        <dbReference type="ARBA" id="ARBA00010110"/>
    </source>
</evidence>
<feature type="transmembrane region" description="Helical" evidence="8">
    <location>
        <begin position="229"/>
        <end position="249"/>
    </location>
</feature>
<dbReference type="GO" id="GO:0015297">
    <property type="term" value="F:antiporter activity"/>
    <property type="evidence" value="ECO:0007669"/>
    <property type="project" value="InterPro"/>
</dbReference>
<feature type="transmembrane region" description="Helical" evidence="8">
    <location>
        <begin position="38"/>
        <end position="57"/>
    </location>
</feature>
<accession>A0A1V0B2H9</accession>
<dbReference type="Pfam" id="PF01758">
    <property type="entry name" value="SBF"/>
    <property type="match status" value="1"/>
</dbReference>
<dbReference type="PANTHER" id="PTHR43057">
    <property type="entry name" value="ARSENITE EFFLUX TRANSPORTER"/>
    <property type="match status" value="1"/>
</dbReference>
<dbReference type="EMBL" id="CP020100">
    <property type="protein sequence ID" value="AQZ94143.1"/>
    <property type="molecule type" value="Genomic_DNA"/>
</dbReference>
<comment type="subcellular location">
    <subcellularLocation>
        <location evidence="1">Cell membrane</location>
        <topology evidence="1">Multi-pass membrane protein</topology>
    </subcellularLocation>
</comment>
<evidence type="ECO:0000256" key="5">
    <source>
        <dbReference type="ARBA" id="ARBA00022692"/>
    </source>
</evidence>
<dbReference type="InterPro" id="IPR038770">
    <property type="entry name" value="Na+/solute_symporter_sf"/>
</dbReference>
<dbReference type="RefSeq" id="WP_080048998.1">
    <property type="nucleotide sequence ID" value="NZ_CP020100.1"/>
</dbReference>
<dbReference type="AlphaFoldDB" id="A0A1V0B2H9"/>
<dbReference type="KEGG" id="ppha:BVH74_04960"/>
<feature type="transmembrane region" description="Helical" evidence="8">
    <location>
        <begin position="261"/>
        <end position="281"/>
    </location>
</feature>
<reference evidence="9 10" key="1">
    <citation type="submission" date="2017-03" db="EMBL/GenBank/DDBJ databases">
        <title>Complete genome sequence of the novel DNRA strain Pseudomonas sp. S-6-2 isolated from Chinese polluted river sediment. Journal of Biotechnology.</title>
        <authorList>
            <person name="Li J."/>
            <person name="Xiang F."/>
            <person name="Wang L."/>
            <person name="Xi L."/>
            <person name="Liu J."/>
        </authorList>
    </citation>
    <scope>NUCLEOTIDE SEQUENCE [LARGE SCALE GENOMIC DNA]</scope>
    <source>
        <strain evidence="9 10">S-6-2</strain>
    </source>
</reference>
<dbReference type="InterPro" id="IPR004706">
    <property type="entry name" value="Arsenical-R_Acr3"/>
</dbReference>
<keyword evidence="5 8" id="KW-0812">Transmembrane</keyword>
<keyword evidence="6 8" id="KW-1133">Transmembrane helix</keyword>
<evidence type="ECO:0000313" key="10">
    <source>
        <dbReference type="Proteomes" id="UP000243488"/>
    </source>
</evidence>
<feature type="transmembrane region" description="Helical" evidence="8">
    <location>
        <begin position="287"/>
        <end position="310"/>
    </location>
</feature>
<keyword evidence="4" id="KW-1003">Cell membrane</keyword>
<dbReference type="STRING" id="1931241.BVH74_04960"/>
<evidence type="ECO:0000256" key="4">
    <source>
        <dbReference type="ARBA" id="ARBA00022475"/>
    </source>
</evidence>
<proteinExistence type="inferred from homology"/>
<evidence type="ECO:0000256" key="8">
    <source>
        <dbReference type="SAM" id="Phobius"/>
    </source>
</evidence>
<dbReference type="Gene3D" id="1.20.1530.20">
    <property type="match status" value="1"/>
</dbReference>
<evidence type="ECO:0000256" key="7">
    <source>
        <dbReference type="ARBA" id="ARBA00023136"/>
    </source>
</evidence>
<organism evidence="9 10">
    <name type="scientific">Halopseudomonas phragmitis</name>
    <dbReference type="NCBI Taxonomy" id="1931241"/>
    <lineage>
        <taxon>Bacteria</taxon>
        <taxon>Pseudomonadati</taxon>
        <taxon>Pseudomonadota</taxon>
        <taxon>Gammaproteobacteria</taxon>
        <taxon>Pseudomonadales</taxon>
        <taxon>Pseudomonadaceae</taxon>
        <taxon>Halopseudomonas</taxon>
    </lineage>
</organism>
<evidence type="ECO:0000256" key="3">
    <source>
        <dbReference type="ARBA" id="ARBA00022448"/>
    </source>
</evidence>
<feature type="transmembrane region" description="Helical" evidence="8">
    <location>
        <begin position="12"/>
        <end position="32"/>
    </location>
</feature>
<dbReference type="Proteomes" id="UP000243488">
    <property type="component" value="Chromosome"/>
</dbReference>
<name>A0A1V0B2H9_9GAMM</name>
<dbReference type="PANTHER" id="PTHR43057:SF1">
    <property type="entry name" value="ARSENICAL-RESISTANCE PROTEIN 3"/>
    <property type="match status" value="1"/>
</dbReference>
<feature type="transmembrane region" description="Helical" evidence="8">
    <location>
        <begin position="96"/>
        <end position="115"/>
    </location>
</feature>
<comment type="similarity">
    <text evidence="2">Belongs to the arsenical resistance-3 (ACR3) (TC 2.A.59) family.</text>
</comment>
<feature type="transmembrane region" description="Helical" evidence="8">
    <location>
        <begin position="127"/>
        <end position="149"/>
    </location>
</feature>
<protein>
    <submittedName>
        <fullName evidence="9">Bile acid:sodium symporter</fullName>
    </submittedName>
</protein>
<keyword evidence="3" id="KW-0813">Transport</keyword>
<feature type="transmembrane region" description="Helical" evidence="8">
    <location>
        <begin position="155"/>
        <end position="176"/>
    </location>
</feature>
<keyword evidence="7 8" id="KW-0472">Membrane</keyword>
<gene>
    <name evidence="9" type="ORF">BVH74_04960</name>
</gene>
<sequence length="314" mass="34842">MDRLTLERHQLWLYLAAISAGLGLGHSLPDLAAALERLIWPMLIALLFCTFLQVPLLHARAALGDRRFLTALLCGNFLVIPVLVWGLIQWLPDQPALRLGVLLVLLVPCTDWFISFTQLGRGDTARAIAVTPLNLLLQVLLLPLYLWLLSDTPDYLTLAPQLLAAAVLVVLLPLLLAALSERWIEARNGREHLREQLAWWPIPLLALVIALIAASQAETLADALPLLPSVVPIYLAYLALALLLAAALARLWRLPIAQQRTLAFSFGTRNSFVVLPLALALPAGWELTALVIVVQSLVELLGMLFFLWWLPRRH</sequence>
<dbReference type="GO" id="GO:0005886">
    <property type="term" value="C:plasma membrane"/>
    <property type="evidence" value="ECO:0007669"/>
    <property type="project" value="UniProtKB-SubCell"/>
</dbReference>
<evidence type="ECO:0000256" key="1">
    <source>
        <dbReference type="ARBA" id="ARBA00004651"/>
    </source>
</evidence>
<dbReference type="GO" id="GO:0015105">
    <property type="term" value="F:arsenite transmembrane transporter activity"/>
    <property type="evidence" value="ECO:0007669"/>
    <property type="project" value="TreeGrafter"/>
</dbReference>